<dbReference type="Gene3D" id="3.10.180.10">
    <property type="entry name" value="2,3-Dihydroxybiphenyl 1,2-Dioxygenase, domain 1"/>
    <property type="match status" value="1"/>
</dbReference>
<dbReference type="AlphaFoldDB" id="A0A934JU53"/>
<comment type="caution">
    <text evidence="3">The sequence shown here is derived from an EMBL/GenBank/DDBJ whole genome shotgun (WGS) entry which is preliminary data.</text>
</comment>
<feature type="compositionally biased region" description="Low complexity" evidence="1">
    <location>
        <begin position="146"/>
        <end position="165"/>
    </location>
</feature>
<evidence type="ECO:0000259" key="2">
    <source>
        <dbReference type="PROSITE" id="PS51819"/>
    </source>
</evidence>
<dbReference type="PANTHER" id="PTHR21366">
    <property type="entry name" value="GLYOXALASE FAMILY PROTEIN"/>
    <property type="match status" value="1"/>
</dbReference>
<reference evidence="3" key="1">
    <citation type="submission" date="2020-12" db="EMBL/GenBank/DDBJ databases">
        <title>Marinomonas arctica sp. nov., a psychrotolerant bacterium isolated from the Arctic.</title>
        <authorList>
            <person name="Zhang Y."/>
        </authorList>
    </citation>
    <scope>NUCLEOTIDE SEQUENCE</scope>
    <source>
        <strain evidence="3">C1424</strain>
    </source>
</reference>
<name>A0A934JU53_9GAMM</name>
<dbReference type="EMBL" id="JAEMNX010000005">
    <property type="protein sequence ID" value="MBJ7537410.1"/>
    <property type="molecule type" value="Genomic_DNA"/>
</dbReference>
<dbReference type="Pfam" id="PF00903">
    <property type="entry name" value="Glyoxalase"/>
    <property type="match status" value="1"/>
</dbReference>
<feature type="region of interest" description="Disordered" evidence="1">
    <location>
        <begin position="128"/>
        <end position="165"/>
    </location>
</feature>
<dbReference type="PANTHER" id="PTHR21366:SF14">
    <property type="entry name" value="GLYOXALASE DOMAIN-CONTAINING PROTEIN 5"/>
    <property type="match status" value="1"/>
</dbReference>
<proteinExistence type="predicted"/>
<evidence type="ECO:0000256" key="1">
    <source>
        <dbReference type="SAM" id="MobiDB-lite"/>
    </source>
</evidence>
<dbReference type="InterPro" id="IPR029068">
    <property type="entry name" value="Glyas_Bleomycin-R_OHBP_Dase"/>
</dbReference>
<dbReference type="InterPro" id="IPR037523">
    <property type="entry name" value="VOC_core"/>
</dbReference>
<accession>A0A934JU53</accession>
<dbReference type="PROSITE" id="PS51819">
    <property type="entry name" value="VOC"/>
    <property type="match status" value="1"/>
</dbReference>
<dbReference type="InterPro" id="IPR050383">
    <property type="entry name" value="GlyoxalaseI/FosfomycinResist"/>
</dbReference>
<dbReference type="RefSeq" id="WP_199467545.1">
    <property type="nucleotide sequence ID" value="NZ_JAEMNX010000005.1"/>
</dbReference>
<dbReference type="SUPFAM" id="SSF54593">
    <property type="entry name" value="Glyoxalase/Bleomycin resistance protein/Dihydroxybiphenyl dioxygenase"/>
    <property type="match status" value="1"/>
</dbReference>
<protein>
    <submittedName>
        <fullName evidence="3">VOC family protein</fullName>
    </submittedName>
</protein>
<evidence type="ECO:0000313" key="4">
    <source>
        <dbReference type="Proteomes" id="UP000628710"/>
    </source>
</evidence>
<keyword evidence="4" id="KW-1185">Reference proteome</keyword>
<gene>
    <name evidence="3" type="ORF">I8J31_06905</name>
</gene>
<evidence type="ECO:0000313" key="3">
    <source>
        <dbReference type="EMBL" id="MBJ7537410.1"/>
    </source>
</evidence>
<feature type="domain" description="VOC" evidence="2">
    <location>
        <begin position="4"/>
        <end position="121"/>
    </location>
</feature>
<organism evidence="3 4">
    <name type="scientific">Marinomonas transparens</name>
    <dbReference type="NCBI Taxonomy" id="2795388"/>
    <lineage>
        <taxon>Bacteria</taxon>
        <taxon>Pseudomonadati</taxon>
        <taxon>Pseudomonadota</taxon>
        <taxon>Gammaproteobacteria</taxon>
        <taxon>Oceanospirillales</taxon>
        <taxon>Oceanospirillaceae</taxon>
        <taxon>Marinomonas</taxon>
    </lineage>
</organism>
<sequence length="165" mass="18070">MISHLDHIVLTVADIEKAVSFYETTLKMEAISFGEGRRAVRFGNQKINFQLLGDEVRNHAMEGSGDLCLIAEWPMEKVMASLQESGINLLEGPVTKSGAQGPIESVYFNDLDNNLIEVSVYQEGELSHTDTHHTDEQSDNATVEESSSSTGAKSSSQPSSSTKYE</sequence>
<dbReference type="Proteomes" id="UP000628710">
    <property type="component" value="Unassembled WGS sequence"/>
</dbReference>
<dbReference type="InterPro" id="IPR004360">
    <property type="entry name" value="Glyas_Fos-R_dOase_dom"/>
</dbReference>